<dbReference type="AlphaFoldDB" id="W2UMP5"/>
<evidence type="ECO:0000256" key="1">
    <source>
        <dbReference type="SAM" id="Phobius"/>
    </source>
</evidence>
<comment type="caution">
    <text evidence="2">The sequence shown here is derived from an EMBL/GenBank/DDBJ whole genome shotgun (WGS) entry which is preliminary data.</text>
</comment>
<keyword evidence="3" id="KW-1185">Reference proteome</keyword>
<dbReference type="Pfam" id="PF13858">
    <property type="entry name" value="DUF4199"/>
    <property type="match status" value="1"/>
</dbReference>
<name>W2UMP5_9FLAO</name>
<dbReference type="InterPro" id="IPR025250">
    <property type="entry name" value="DUF4199"/>
</dbReference>
<reference evidence="3" key="1">
    <citation type="submission" date="2013-11" db="EMBL/GenBank/DDBJ databases">
        <title>Draft genome sequence from a member of Zhouia, isolated tidal flat.</title>
        <authorList>
            <person name="Jin H."/>
            <person name="Jeon C.O."/>
        </authorList>
    </citation>
    <scope>NUCLEOTIDE SEQUENCE [LARGE SCALE GENOMIC DNA]</scope>
    <source>
        <strain evidence="3">AD3</strain>
    </source>
</reference>
<protein>
    <recommendedName>
        <fullName evidence="4">DUF4199 domain-containing protein</fullName>
    </recommendedName>
</protein>
<keyword evidence="1" id="KW-0472">Membrane</keyword>
<evidence type="ECO:0000313" key="2">
    <source>
        <dbReference type="EMBL" id="ETN94622.1"/>
    </source>
</evidence>
<dbReference type="RefSeq" id="WP_235444286.1">
    <property type="nucleotide sequence ID" value="NZ_AYXY01000023.1"/>
</dbReference>
<proteinExistence type="predicted"/>
<keyword evidence="1" id="KW-0812">Transmembrane</keyword>
<evidence type="ECO:0000313" key="3">
    <source>
        <dbReference type="Proteomes" id="UP000018850"/>
    </source>
</evidence>
<dbReference type="STRING" id="376730.SAMN04487906_1638"/>
<feature type="transmembrane region" description="Helical" evidence="1">
    <location>
        <begin position="38"/>
        <end position="55"/>
    </location>
</feature>
<gene>
    <name evidence="2" type="ORF">P278_25650</name>
</gene>
<dbReference type="eggNOG" id="ENOG5031KST">
    <property type="taxonomic scope" value="Bacteria"/>
</dbReference>
<reference evidence="2 3" key="2">
    <citation type="journal article" date="2016" name="Genome Announc.">
        <title>Draft Genome Sequence of Zhouia amylolytica AD3, Isolated from Tidal Flat Sediment.</title>
        <authorList>
            <person name="Jia B."/>
            <person name="Jin H.M."/>
            <person name="Lee H.J."/>
            <person name="Jeon C.O."/>
        </authorList>
    </citation>
    <scope>NUCLEOTIDE SEQUENCE [LARGE SCALE GENOMIC DNA]</scope>
    <source>
        <strain evidence="2 3">AD3</strain>
    </source>
</reference>
<dbReference type="EMBL" id="AYXY01000023">
    <property type="protein sequence ID" value="ETN94622.1"/>
    <property type="molecule type" value="Genomic_DNA"/>
</dbReference>
<organism evidence="2 3">
    <name type="scientific">Zhouia amylolytica AD3</name>
    <dbReference type="NCBI Taxonomy" id="1286632"/>
    <lineage>
        <taxon>Bacteria</taxon>
        <taxon>Pseudomonadati</taxon>
        <taxon>Bacteroidota</taxon>
        <taxon>Flavobacteriia</taxon>
        <taxon>Flavobacteriales</taxon>
        <taxon>Flavobacteriaceae</taxon>
        <taxon>Zhouia</taxon>
    </lineage>
</organism>
<accession>W2UMP5</accession>
<feature type="transmembrane region" description="Helical" evidence="1">
    <location>
        <begin position="117"/>
        <end position="140"/>
    </location>
</feature>
<sequence>MKKMGSFKINFRYGAIIAIVLIAYFLIVRLFGLHENPWLRVLNGVIVAYGIYAAIRFRRLTEGEKFNYYSGFRTGIFTGFIATLLFVGFMALYMFHIDPEFPKAIMKGWIEEYYQGPGILVFVLIVEGFASTVVLTLAFMQKFKPSWNTKKSPQNT</sequence>
<dbReference type="Proteomes" id="UP000018850">
    <property type="component" value="Unassembled WGS sequence"/>
</dbReference>
<keyword evidence="1" id="KW-1133">Transmembrane helix</keyword>
<evidence type="ECO:0008006" key="4">
    <source>
        <dbReference type="Google" id="ProtNLM"/>
    </source>
</evidence>
<feature type="transmembrane region" description="Helical" evidence="1">
    <location>
        <begin position="76"/>
        <end position="97"/>
    </location>
</feature>
<feature type="transmembrane region" description="Helical" evidence="1">
    <location>
        <begin position="12"/>
        <end position="32"/>
    </location>
</feature>